<dbReference type="Gene3D" id="3.30.70.1440">
    <property type="entry name" value="Multidrug efflux transporter AcrB pore domain"/>
    <property type="match status" value="1"/>
</dbReference>
<dbReference type="PANTHER" id="PTHR32063:SF77">
    <property type="entry name" value="ACR FAMILY TRANSPORT PROTEIN"/>
    <property type="match status" value="1"/>
</dbReference>
<feature type="transmembrane region" description="Helical" evidence="2">
    <location>
        <begin position="542"/>
        <end position="562"/>
    </location>
</feature>
<name>A0ABU5LLW9_9SPHN</name>
<accession>A0ABU5LLW9</accession>
<gene>
    <name evidence="3" type="ORF">N4G62_02710</name>
</gene>
<feature type="transmembrane region" description="Helical" evidence="2">
    <location>
        <begin position="857"/>
        <end position="880"/>
    </location>
</feature>
<dbReference type="SUPFAM" id="SSF82866">
    <property type="entry name" value="Multidrug efflux transporter AcrB transmembrane domain"/>
    <property type="match status" value="2"/>
</dbReference>
<feature type="transmembrane region" description="Helical" evidence="2">
    <location>
        <begin position="432"/>
        <end position="452"/>
    </location>
</feature>
<keyword evidence="2" id="KW-1133">Transmembrane helix</keyword>
<evidence type="ECO:0000313" key="4">
    <source>
        <dbReference type="Proteomes" id="UP001292182"/>
    </source>
</evidence>
<keyword evidence="2" id="KW-0812">Transmembrane</keyword>
<feature type="region of interest" description="Disordered" evidence="1">
    <location>
        <begin position="1042"/>
        <end position="1068"/>
    </location>
</feature>
<dbReference type="Proteomes" id="UP001292182">
    <property type="component" value="Unassembled WGS sequence"/>
</dbReference>
<feature type="transmembrane region" description="Helical" evidence="2">
    <location>
        <begin position="887"/>
        <end position="907"/>
    </location>
</feature>
<dbReference type="SUPFAM" id="SSF82693">
    <property type="entry name" value="Multidrug efflux transporter AcrB pore domain, PN1, PN2, PC1 and PC2 subdomains"/>
    <property type="match status" value="3"/>
</dbReference>
<dbReference type="Gene3D" id="3.30.70.1430">
    <property type="entry name" value="Multidrug efflux transporter AcrB pore domain"/>
    <property type="match status" value="2"/>
</dbReference>
<feature type="transmembrane region" description="Helical" evidence="2">
    <location>
        <begin position="335"/>
        <end position="354"/>
    </location>
</feature>
<evidence type="ECO:0000256" key="2">
    <source>
        <dbReference type="SAM" id="Phobius"/>
    </source>
</evidence>
<proteinExistence type="predicted"/>
<feature type="transmembrane region" description="Helical" evidence="2">
    <location>
        <begin position="998"/>
        <end position="1019"/>
    </location>
</feature>
<dbReference type="SUPFAM" id="SSF82714">
    <property type="entry name" value="Multidrug efflux transporter AcrB TolC docking domain, DN and DC subdomains"/>
    <property type="match status" value="2"/>
</dbReference>
<feature type="compositionally biased region" description="Low complexity" evidence="1">
    <location>
        <begin position="1057"/>
        <end position="1068"/>
    </location>
</feature>
<comment type="caution">
    <text evidence="3">The sequence shown here is derived from an EMBL/GenBank/DDBJ whole genome shotgun (WGS) entry which is preliminary data.</text>
</comment>
<feature type="transmembrane region" description="Helical" evidence="2">
    <location>
        <begin position="361"/>
        <end position="378"/>
    </location>
</feature>
<dbReference type="PRINTS" id="PR00702">
    <property type="entry name" value="ACRIFLAVINRP"/>
</dbReference>
<keyword evidence="2" id="KW-0472">Membrane</keyword>
<keyword evidence="4" id="KW-1185">Reference proteome</keyword>
<dbReference type="Gene3D" id="3.30.70.1320">
    <property type="entry name" value="Multidrug efflux transporter AcrB pore domain like"/>
    <property type="match status" value="1"/>
</dbReference>
<dbReference type="RefSeq" id="WP_322538469.1">
    <property type="nucleotide sequence ID" value="NZ_JAOBTW010000002.1"/>
</dbReference>
<dbReference type="PANTHER" id="PTHR32063">
    <property type="match status" value="1"/>
</dbReference>
<sequence length="1068" mass="114580">MSFRNISAWAIRNPVPPIVLFVALTLAGIVSFMRMDVNNDPDIDFPIVVVVVNQPGAAPTELETQVTQRVEAALRNLQGVDQITSTVTEGTSQTLVQLDIGTPIDRAVSDARDAITQIRSMLPDGILEPQVIRVDSTDNDLASYSAVASNMTPEQLSWYIDNNVTKELLSVPGLSKVIRNGGVTREIRVILDPLKLQAQGLTASEVNAQLRMTNLNAAGGRAEIAGTEQAVRVLGNARNAYDLGQTQINVRGGRTVRLADIATVRDLYAEQRSQAAVDGRQVISFDFQRAKGASDVSVFNGAVAKLKDLEKRNPEVKFVLRSNSVKYTEAQYESAIHAMIEGAVLAVIVVFIFLRDWRATVISALAIPLSAIPAFWFMDLLGFTLNQMTLLALSLVAGVLVDDAIVEIENIVRHMRMGKSAYQASIDAADEIGLAVLATTMAIVAVFLPVALMPGVPGQYFKNFGLTVVVSVLMSLAVARMITPMIAAYFLKSAGHASHGEGRLMDAYMATLRWSLRYDRPTDGMRRGGLRRVLGRFRDHRLWVIGIGVGAFMLTIAMFAIIPKTFQPPQDNDRAVAKIDMVPGTTLAQTDAVVKKVAAFLSKQPDVESVYARTNVGNGRVVATLKEDRSMKSTDFERSLAPELAAIPDARVSFQSQFGWGSSGRDLTITLGGDDPAVLRDTANKIVEQMGTIPGLVAPRIVGNVDRPEIVIRPRLDLAANLGVTTQALSSAIRIATLGDIDQNSARFSLSDRQVPIRVALDQNARARLSTIQNLPVQTQTGGSVPLSVVADIGLGAGPTQIDRVNQRRQVTVGADLAKGLISGDAMKKVHDLPIMKNMPMGVGEMVLGQAKMQAEMMANFFTAIISAVFLVFAVLVLLYRRFLPPFVNMASLLLAPLGGLLALYFSGNPLSLPVYIGLLMLLGIVAKNSILLIDFALEEIAKGVPIHEAVLDAGHKRAQPIVMTTVAMVAGMIPTALSLGGDGSWRSPMGVTVIGGLALSTVLTLLIVPAAFSLAVGVERWIGPRLGRRLLTYKPGDELGSGPVIEGPTGGPALPPATGKLGYDPAE</sequence>
<evidence type="ECO:0000313" key="3">
    <source>
        <dbReference type="EMBL" id="MDZ7280938.1"/>
    </source>
</evidence>
<dbReference type="Gene3D" id="1.20.1640.10">
    <property type="entry name" value="Multidrug efflux transporter AcrB transmembrane domain"/>
    <property type="match status" value="2"/>
</dbReference>
<dbReference type="InterPro" id="IPR027463">
    <property type="entry name" value="AcrB_DN_DC_subdom"/>
</dbReference>
<reference evidence="4" key="1">
    <citation type="submission" date="2023-07" db="EMBL/GenBank/DDBJ databases">
        <title>Whole genome sequence analysis of rice epiphytic Sphingomonas sanguinis OsEp_Plm_15B2.</title>
        <authorList>
            <person name="Sahu K.P."/>
            <person name="Asharani P."/>
            <person name="Reddy B."/>
            <person name="Kumar A."/>
        </authorList>
    </citation>
    <scope>NUCLEOTIDE SEQUENCE [LARGE SCALE GENOMIC DNA]</scope>
    <source>
        <strain evidence="4">OsEp_Plm_15B2</strain>
    </source>
</reference>
<dbReference type="Gene3D" id="3.30.2090.10">
    <property type="entry name" value="Multidrug efflux transporter AcrB TolC docking domain, DN and DC subdomains"/>
    <property type="match status" value="2"/>
</dbReference>
<dbReference type="EMBL" id="JAOBTW010000002">
    <property type="protein sequence ID" value="MDZ7280938.1"/>
    <property type="molecule type" value="Genomic_DNA"/>
</dbReference>
<feature type="transmembrane region" description="Helical" evidence="2">
    <location>
        <begin position="913"/>
        <end position="938"/>
    </location>
</feature>
<feature type="transmembrane region" description="Helical" evidence="2">
    <location>
        <begin position="390"/>
        <end position="412"/>
    </location>
</feature>
<protein>
    <submittedName>
        <fullName evidence="3">Efflux RND transporter permease subunit</fullName>
    </submittedName>
</protein>
<organism evidence="3 4">
    <name type="scientific">Sphingomonas sanguinis</name>
    <dbReference type="NCBI Taxonomy" id="33051"/>
    <lineage>
        <taxon>Bacteria</taxon>
        <taxon>Pseudomonadati</taxon>
        <taxon>Pseudomonadota</taxon>
        <taxon>Alphaproteobacteria</taxon>
        <taxon>Sphingomonadales</taxon>
        <taxon>Sphingomonadaceae</taxon>
        <taxon>Sphingomonas</taxon>
    </lineage>
</organism>
<feature type="transmembrane region" description="Helical" evidence="2">
    <location>
        <begin position="464"/>
        <end position="491"/>
    </location>
</feature>
<feature type="transmembrane region" description="Helical" evidence="2">
    <location>
        <begin position="959"/>
        <end position="978"/>
    </location>
</feature>
<evidence type="ECO:0000256" key="1">
    <source>
        <dbReference type="SAM" id="MobiDB-lite"/>
    </source>
</evidence>
<dbReference type="InterPro" id="IPR001036">
    <property type="entry name" value="Acrflvin-R"/>
</dbReference>
<dbReference type="Pfam" id="PF00873">
    <property type="entry name" value="ACR_tran"/>
    <property type="match status" value="1"/>
</dbReference>